<keyword evidence="3" id="KW-1185">Reference proteome</keyword>
<feature type="region of interest" description="Disordered" evidence="1">
    <location>
        <begin position="58"/>
        <end position="99"/>
    </location>
</feature>
<accession>A0A835QRA2</accession>
<dbReference type="Proteomes" id="UP000636800">
    <property type="component" value="Chromosome 6"/>
</dbReference>
<feature type="compositionally biased region" description="Basic and acidic residues" evidence="1">
    <location>
        <begin position="66"/>
        <end position="75"/>
    </location>
</feature>
<evidence type="ECO:0000313" key="3">
    <source>
        <dbReference type="Proteomes" id="UP000636800"/>
    </source>
</evidence>
<dbReference type="OrthoDB" id="2016320at2759"/>
<dbReference type="AlphaFoldDB" id="A0A835QRA2"/>
<name>A0A835QRA2_VANPL</name>
<evidence type="ECO:0000256" key="1">
    <source>
        <dbReference type="SAM" id="MobiDB-lite"/>
    </source>
</evidence>
<sequence length="99" mass="11717">MTAPIYHKIGRYTQGKGWSYHPRIEVKDGYGLWMIVQPRRKRNMGNNWSFQSQVSYGNNSLSQRYRSRDRQDRGYGRRRSNSVMRGRACPKNVGAEKLY</sequence>
<protein>
    <submittedName>
        <fullName evidence="2">Uncharacterized protein</fullName>
    </submittedName>
</protein>
<gene>
    <name evidence="2" type="ORF">HPP92_013224</name>
</gene>
<reference evidence="2 3" key="1">
    <citation type="journal article" date="2020" name="Nat. Food">
        <title>A phased Vanilla planifolia genome enables genetic improvement of flavour and production.</title>
        <authorList>
            <person name="Hasing T."/>
            <person name="Tang H."/>
            <person name="Brym M."/>
            <person name="Khazi F."/>
            <person name="Huang T."/>
            <person name="Chambers A.H."/>
        </authorList>
    </citation>
    <scope>NUCLEOTIDE SEQUENCE [LARGE SCALE GENOMIC DNA]</scope>
    <source>
        <tissue evidence="2">Leaf</tissue>
    </source>
</reference>
<proteinExistence type="predicted"/>
<organism evidence="2 3">
    <name type="scientific">Vanilla planifolia</name>
    <name type="common">Vanilla</name>
    <dbReference type="NCBI Taxonomy" id="51239"/>
    <lineage>
        <taxon>Eukaryota</taxon>
        <taxon>Viridiplantae</taxon>
        <taxon>Streptophyta</taxon>
        <taxon>Embryophyta</taxon>
        <taxon>Tracheophyta</taxon>
        <taxon>Spermatophyta</taxon>
        <taxon>Magnoliopsida</taxon>
        <taxon>Liliopsida</taxon>
        <taxon>Asparagales</taxon>
        <taxon>Orchidaceae</taxon>
        <taxon>Vanilloideae</taxon>
        <taxon>Vanilleae</taxon>
        <taxon>Vanilla</taxon>
    </lineage>
</organism>
<comment type="caution">
    <text evidence="2">The sequence shown here is derived from an EMBL/GenBank/DDBJ whole genome shotgun (WGS) entry which is preliminary data.</text>
</comment>
<dbReference type="EMBL" id="JADCNL010000006">
    <property type="protein sequence ID" value="KAG0476383.1"/>
    <property type="molecule type" value="Genomic_DNA"/>
</dbReference>
<evidence type="ECO:0000313" key="2">
    <source>
        <dbReference type="EMBL" id="KAG0476383.1"/>
    </source>
</evidence>